<dbReference type="PANTHER" id="PTHR33258">
    <property type="entry name" value="TRANSPOSASE INSL FOR INSERTION SEQUENCE ELEMENT IS186A-RELATED"/>
    <property type="match status" value="1"/>
</dbReference>
<proteinExistence type="inferred from homology"/>
<evidence type="ECO:0000256" key="2">
    <source>
        <dbReference type="ARBA" id="ARBA00022578"/>
    </source>
</evidence>
<dbReference type="InterPro" id="IPR002559">
    <property type="entry name" value="Transposase_11"/>
</dbReference>
<dbReference type="SUPFAM" id="SSF53098">
    <property type="entry name" value="Ribonuclease H-like"/>
    <property type="match status" value="1"/>
</dbReference>
<protein>
    <submittedName>
        <fullName evidence="6">Transposase</fullName>
    </submittedName>
</protein>
<comment type="similarity">
    <text evidence="1">Belongs to the transposase 11 family.</text>
</comment>
<dbReference type="GO" id="GO:0006313">
    <property type="term" value="P:DNA transposition"/>
    <property type="evidence" value="ECO:0007669"/>
    <property type="project" value="InterPro"/>
</dbReference>
<keyword evidence="2" id="KW-0815">Transposition</keyword>
<evidence type="ECO:0000256" key="4">
    <source>
        <dbReference type="ARBA" id="ARBA00023172"/>
    </source>
</evidence>
<dbReference type="Pfam" id="PF01609">
    <property type="entry name" value="DDE_Tnp_1"/>
    <property type="match status" value="1"/>
</dbReference>
<sequence>MDPQYFTSMANKFQAVVDENTLNERGKALGLVKRQRLITPFRLGLSVLGSMATQQVHTIADLHRQFNELWDLDTDYKAFYEQLLKAAAPKFFLQSLCDIMSQLSTKVLGFEAGEAFSEFNHLILQDGSSFALHQALAQQFPGRFSAVSPAAVELHCTMDLLEDAPICITLSPDTDSEHDYRPEPESLRGDLWLADRGYLDLTYLRDIDRHGGCFLVRSKSTLNPRVIDAYREDGQQLKSCQDRDFQAITSKFPKRQRAELEVEWLLEGEPFRCRLIVSWNSQTKCFDYLLTNLSQQRYTIAVVCLGYKLRWQVELLFKEWKSYTNLHKFDTEKETIAESLIWASLAASAIKRFLAHTAEHLLEVVISTHKASMPSGYKLPNLFESLREGDGPGYRRALEAMIRYLGKNAKRAHPKRDVRTGRARLGLKPMFQVSEQQGVKDCEQPAAA</sequence>
<keyword evidence="3" id="KW-0238">DNA-binding</keyword>
<name>J9ZW03_BACS1</name>
<dbReference type="GO" id="GO:0004803">
    <property type="term" value="F:transposase activity"/>
    <property type="evidence" value="ECO:0007669"/>
    <property type="project" value="InterPro"/>
</dbReference>
<reference evidence="6" key="1">
    <citation type="journal article" date="2012" name="Science">
        <title>Metagenome mining reveals polytheonamides as posttranslationally modified ribosomal peptides.</title>
        <authorList>
            <person name="Freeman M.F."/>
            <person name="Gurgui C."/>
            <person name="Helf M.J."/>
            <person name="Morinaka B.I."/>
            <person name="Uria A.R."/>
            <person name="Oldham N.J."/>
            <person name="Sahl H.G."/>
            <person name="Matsunaga S."/>
            <person name="Piel J."/>
        </authorList>
    </citation>
    <scope>NUCLEOTIDE SEQUENCE</scope>
</reference>
<organism evidence="6">
    <name type="scientific">Bacterium symbiont subsp. Theonella swinhoei (strain pTSMAC1)</name>
    <dbReference type="NCBI Taxonomy" id="1221190"/>
    <lineage>
        <taxon>Bacteria</taxon>
    </lineage>
</organism>
<dbReference type="Gene3D" id="3.90.350.10">
    <property type="entry name" value="Transposase Inhibitor Protein From Tn5, Chain A, domain 1"/>
    <property type="match status" value="1"/>
</dbReference>
<dbReference type="InterPro" id="IPR012337">
    <property type="entry name" value="RNaseH-like_sf"/>
</dbReference>
<dbReference type="InterPro" id="IPR047952">
    <property type="entry name" value="Transpos_IS4"/>
</dbReference>
<evidence type="ECO:0000313" key="6">
    <source>
        <dbReference type="EMBL" id="AFS60627.1"/>
    </source>
</evidence>
<dbReference type="GO" id="GO:0003677">
    <property type="term" value="F:DNA binding"/>
    <property type="evidence" value="ECO:0007669"/>
    <property type="project" value="UniProtKB-KW"/>
</dbReference>
<dbReference type="EMBL" id="JX456532">
    <property type="protein sequence ID" value="AFS60627.1"/>
    <property type="molecule type" value="Genomic_DNA"/>
</dbReference>
<feature type="domain" description="Transposase IS4-like" evidence="5">
    <location>
        <begin position="126"/>
        <end position="348"/>
    </location>
</feature>
<accession>J9ZW03</accession>
<dbReference type="PANTHER" id="PTHR33258:SF1">
    <property type="entry name" value="TRANSPOSASE INSL FOR INSERTION SEQUENCE ELEMENT IS186A-RELATED"/>
    <property type="match status" value="1"/>
</dbReference>
<dbReference type="NCBIfam" id="NF033592">
    <property type="entry name" value="transpos_IS4_1"/>
    <property type="match status" value="1"/>
</dbReference>
<evidence type="ECO:0000259" key="5">
    <source>
        <dbReference type="Pfam" id="PF01609"/>
    </source>
</evidence>
<dbReference type="AlphaFoldDB" id="J9ZW03"/>
<evidence type="ECO:0000256" key="3">
    <source>
        <dbReference type="ARBA" id="ARBA00023125"/>
    </source>
</evidence>
<evidence type="ECO:0000256" key="1">
    <source>
        <dbReference type="ARBA" id="ARBA00010075"/>
    </source>
</evidence>
<keyword evidence="4" id="KW-0233">DNA recombination</keyword>